<dbReference type="RefSeq" id="WP_129399782.1">
    <property type="nucleotide sequence ID" value="NZ_SDWT01000001.1"/>
</dbReference>
<organism evidence="2 3">
    <name type="scientific">Nocardioides oleivorans</name>
    <dbReference type="NCBI Taxonomy" id="273676"/>
    <lineage>
        <taxon>Bacteria</taxon>
        <taxon>Bacillati</taxon>
        <taxon>Actinomycetota</taxon>
        <taxon>Actinomycetes</taxon>
        <taxon>Propionibacteriales</taxon>
        <taxon>Nocardioidaceae</taxon>
        <taxon>Nocardioides</taxon>
    </lineage>
</organism>
<dbReference type="EMBL" id="SDWT01000001">
    <property type="protein sequence ID" value="RYB94431.1"/>
    <property type="molecule type" value="Genomic_DNA"/>
</dbReference>
<name>A0A4Q2RYR4_9ACTN</name>
<dbReference type="AlphaFoldDB" id="A0A4Q2RYR4"/>
<evidence type="ECO:0000259" key="1">
    <source>
        <dbReference type="PROSITE" id="PS51794"/>
    </source>
</evidence>
<dbReference type="InterPro" id="IPR036888">
    <property type="entry name" value="DNA_integrity_DisA_N_sf"/>
</dbReference>
<dbReference type="PROSITE" id="PS51794">
    <property type="entry name" value="DAC"/>
    <property type="match status" value="1"/>
</dbReference>
<feature type="domain" description="DAC" evidence="1">
    <location>
        <begin position="347"/>
        <end position="503"/>
    </location>
</feature>
<dbReference type="Pfam" id="PF21752">
    <property type="entry name" value="DACNG"/>
    <property type="match status" value="1"/>
</dbReference>
<protein>
    <recommendedName>
        <fullName evidence="1">DAC domain-containing protein</fullName>
    </recommendedName>
</protein>
<evidence type="ECO:0000313" key="3">
    <source>
        <dbReference type="Proteomes" id="UP000294071"/>
    </source>
</evidence>
<sequence>MRDTIDQFMWPFQHSFRVTLELAASQIFEQIGFGLGVRAFLVGFTDDPGQRHPICFESELDELAKVDLSHVPADARTRYADNAGSTTIITSGRHHDRYHRGLLDSMRAEAVQDALTSSSAGADLTFFVGRSARIGAYEIHPVAAVPTGRWNGRPALSRTTIDRYSVTPSFQHAVMEELLLAVLSDLRNIEPPEMFMPSWAARSEIIRKAAQRFAQSVAVYSGYEFASDVAVALDEISAQPYEGRSSNGALALASPDNPKIDLTLRFARPIPLSETRSMRKALEMATNDLHLLCDGEKVHGLAKIRDTYSSADEDIFSFVVVARGAWELRHHLDRLLRVENTRPTFPQPSIDPDAFKSIARRVFSSSVPADAERLWDLADHASKASHGTILVVHNDAPGEAARLAPQAQQVAPGHLNPELIDAITRIDGAVLVDPAGECHAIGVILDGEATGDGDPARGARYNSAVRYAKANDRNCMVVIVSEDGMINVLPDLRRQVTRAGIEEVVRKVEAAVTNDPEDGVFNRRWRHIESVAFYLSADQCDRANDAREQVEAKRSRHAKRESNDGLGHILNVSWKRLTPNAAMDATYFYEGCS</sequence>
<dbReference type="InterPro" id="IPR003390">
    <property type="entry name" value="DNA_integrity_scan_DisA_N"/>
</dbReference>
<gene>
    <name evidence="2" type="ORF">EUA93_08800</name>
</gene>
<dbReference type="InterPro" id="IPR048555">
    <property type="entry name" value="DACNH"/>
</dbReference>
<accession>A0A4Q2RYR4</accession>
<dbReference type="Proteomes" id="UP000294071">
    <property type="component" value="Unassembled WGS sequence"/>
</dbReference>
<proteinExistence type="predicted"/>
<evidence type="ECO:0000313" key="2">
    <source>
        <dbReference type="EMBL" id="RYB94431.1"/>
    </source>
</evidence>
<dbReference type="InterPro" id="IPR048554">
    <property type="entry name" value="DACNG"/>
</dbReference>
<dbReference type="Pfam" id="PF21750">
    <property type="entry name" value="DACNH"/>
    <property type="match status" value="1"/>
</dbReference>
<dbReference type="SUPFAM" id="SSF143597">
    <property type="entry name" value="YojJ-like"/>
    <property type="match status" value="1"/>
</dbReference>
<keyword evidence="3" id="KW-1185">Reference proteome</keyword>
<dbReference type="OrthoDB" id="859517at2"/>
<dbReference type="Pfam" id="PF02457">
    <property type="entry name" value="DAC"/>
    <property type="match status" value="1"/>
</dbReference>
<dbReference type="Gene3D" id="3.40.1700.10">
    <property type="entry name" value="DNA integrity scanning protein, DisA, N-terminal domain"/>
    <property type="match status" value="1"/>
</dbReference>
<reference evidence="2 3" key="1">
    <citation type="submission" date="2019-01" db="EMBL/GenBank/DDBJ databases">
        <title>Novel species of Nocardioides.</title>
        <authorList>
            <person name="Liu Q."/>
            <person name="Xin Y.-H."/>
        </authorList>
    </citation>
    <scope>NUCLEOTIDE SEQUENCE [LARGE SCALE GENOMIC DNA]</scope>
    <source>
        <strain evidence="2 3">CGMCC 4.6882</strain>
    </source>
</reference>
<comment type="caution">
    <text evidence="2">The sequence shown here is derived from an EMBL/GenBank/DDBJ whole genome shotgun (WGS) entry which is preliminary data.</text>
</comment>